<evidence type="ECO:0000256" key="1">
    <source>
        <dbReference type="SAM" id="MobiDB-lite"/>
    </source>
</evidence>
<accession>A0ABP1EUC1</accession>
<evidence type="ECO:0000313" key="2">
    <source>
        <dbReference type="EMBL" id="CAL2093990.1"/>
    </source>
</evidence>
<gene>
    <name evidence="2" type="ORF">T190607A01A_60057</name>
</gene>
<comment type="caution">
    <text evidence="2">The sequence shown here is derived from an EMBL/GenBank/DDBJ whole genome shotgun (WGS) entry which is preliminary data.</text>
</comment>
<evidence type="ECO:0008006" key="4">
    <source>
        <dbReference type="Google" id="ProtNLM"/>
    </source>
</evidence>
<dbReference type="RefSeq" id="WP_348713754.1">
    <property type="nucleotide sequence ID" value="NZ_CAXIXY010000008.1"/>
</dbReference>
<feature type="region of interest" description="Disordered" evidence="1">
    <location>
        <begin position="158"/>
        <end position="221"/>
    </location>
</feature>
<protein>
    <recommendedName>
        <fullName evidence="4">Lipoprotein</fullName>
    </recommendedName>
</protein>
<name>A0ABP1EUC1_9FLAO</name>
<sequence length="221" mass="24622">MKKIYAKIILVLLTLTIVNCTKEKEVIDNNQIDVDSFVNIVTELPENAIHADKVLSDYGYETKSKSNKIDTRSGLGGDLQEIIYYKRFFVVYPYDWNETQKLDYLNSVRTHTGKDIYTVLDICQFVDTWYVEVSKNSPPFGIEDKKKNVIVASTTNVDPQETNVGADEGPGEVSGSNNNGLRYYTHCSQVPLPPLYTEDDSNNGPSGPGPGSGDGINEPQQ</sequence>
<proteinExistence type="predicted"/>
<organism evidence="2 3">
    <name type="scientific">Tenacibaculum platacis</name>
    <dbReference type="NCBI Taxonomy" id="3137852"/>
    <lineage>
        <taxon>Bacteria</taxon>
        <taxon>Pseudomonadati</taxon>
        <taxon>Bacteroidota</taxon>
        <taxon>Flavobacteriia</taxon>
        <taxon>Flavobacteriales</taxon>
        <taxon>Flavobacteriaceae</taxon>
        <taxon>Tenacibaculum</taxon>
    </lineage>
</organism>
<evidence type="ECO:0000313" key="3">
    <source>
        <dbReference type="Proteomes" id="UP001497416"/>
    </source>
</evidence>
<dbReference type="EMBL" id="CAXIXY010000008">
    <property type="protein sequence ID" value="CAL2093990.1"/>
    <property type="molecule type" value="Genomic_DNA"/>
</dbReference>
<keyword evidence="3" id="KW-1185">Reference proteome</keyword>
<dbReference type="Proteomes" id="UP001497416">
    <property type="component" value="Unassembled WGS sequence"/>
</dbReference>
<reference evidence="2 3" key="1">
    <citation type="submission" date="2024-05" db="EMBL/GenBank/DDBJ databases">
        <authorList>
            <person name="Duchaud E."/>
        </authorList>
    </citation>
    <scope>NUCLEOTIDE SEQUENCE [LARGE SCALE GENOMIC DNA]</scope>
    <source>
        <strain evidence="2">Ena-SAMPLE-TAB-13-05-2024-13:56:06:370-140302</strain>
    </source>
</reference>